<dbReference type="SUPFAM" id="SSF48371">
    <property type="entry name" value="ARM repeat"/>
    <property type="match status" value="1"/>
</dbReference>
<dbReference type="AlphaFoldDB" id="X0VJ98"/>
<evidence type="ECO:0008006" key="3">
    <source>
        <dbReference type="Google" id="ProtNLM"/>
    </source>
</evidence>
<comment type="caution">
    <text evidence="2">The sequence shown here is derived from an EMBL/GenBank/DDBJ whole genome shotgun (WGS) entry which is preliminary data.</text>
</comment>
<dbReference type="InterPro" id="IPR004155">
    <property type="entry name" value="PBS_lyase_HEAT"/>
</dbReference>
<gene>
    <name evidence="2" type="ORF">S01H1_58275</name>
</gene>
<dbReference type="InterPro" id="IPR011989">
    <property type="entry name" value="ARM-like"/>
</dbReference>
<dbReference type="InterPro" id="IPR016024">
    <property type="entry name" value="ARM-type_fold"/>
</dbReference>
<proteinExistence type="predicted"/>
<dbReference type="EMBL" id="BARS01038063">
    <property type="protein sequence ID" value="GAG18325.1"/>
    <property type="molecule type" value="Genomic_DNA"/>
</dbReference>
<dbReference type="Gene3D" id="1.25.10.10">
    <property type="entry name" value="Leucine-rich Repeat Variant"/>
    <property type="match status" value="1"/>
</dbReference>
<evidence type="ECO:0000313" key="2">
    <source>
        <dbReference type="EMBL" id="GAG18325.1"/>
    </source>
</evidence>
<dbReference type="Pfam" id="PF03130">
    <property type="entry name" value="HEAT_PBS"/>
    <property type="match status" value="1"/>
</dbReference>
<protein>
    <recommendedName>
        <fullName evidence="3">HEAT repeat domain-containing protein</fullName>
    </recommendedName>
</protein>
<name>X0VJ98_9ZZZZ</name>
<feature type="non-terminal residue" evidence="2">
    <location>
        <position position="1"/>
    </location>
</feature>
<accession>X0VJ98</accession>
<evidence type="ECO:0000256" key="1">
    <source>
        <dbReference type="SAM" id="MobiDB-lite"/>
    </source>
</evidence>
<dbReference type="SMART" id="SM00567">
    <property type="entry name" value="EZ_HEAT"/>
    <property type="match status" value="1"/>
</dbReference>
<organism evidence="2">
    <name type="scientific">marine sediment metagenome</name>
    <dbReference type="NCBI Taxonomy" id="412755"/>
    <lineage>
        <taxon>unclassified sequences</taxon>
        <taxon>metagenomes</taxon>
        <taxon>ecological metagenomes</taxon>
    </lineage>
</organism>
<sequence length="234" mass="26006">AAVLQIPLEPNTGAGVLIAAKVNDEDEDVATAALEGAAKLHDAVVARNLTRYISDATATVAAGFYGPEQQDIARTVALFAWESIKIVADAGARESVPVLIDALRFFGRSRYWDRHQRAEVLRVLGKLGDQRAAAVLLDFLNDGSPLRWKTTEKGQRLHHTVGDAALLSLLRLYNLQPETFGMLIPTSDKGFAGYADDQSRREGHRAFRIWHQQHRERQPTRAYLPTSRPTREKD</sequence>
<reference evidence="2" key="1">
    <citation type="journal article" date="2014" name="Front. Microbiol.">
        <title>High frequency of phylogenetically diverse reductive dehalogenase-homologous genes in deep subseafloor sedimentary metagenomes.</title>
        <authorList>
            <person name="Kawai M."/>
            <person name="Futagami T."/>
            <person name="Toyoda A."/>
            <person name="Takaki Y."/>
            <person name="Nishi S."/>
            <person name="Hori S."/>
            <person name="Arai W."/>
            <person name="Tsubouchi T."/>
            <person name="Morono Y."/>
            <person name="Uchiyama I."/>
            <person name="Ito T."/>
            <person name="Fujiyama A."/>
            <person name="Inagaki F."/>
            <person name="Takami H."/>
        </authorList>
    </citation>
    <scope>NUCLEOTIDE SEQUENCE</scope>
    <source>
        <strain evidence="2">Expedition CK06-06</strain>
    </source>
</reference>
<feature type="region of interest" description="Disordered" evidence="1">
    <location>
        <begin position="212"/>
        <end position="234"/>
    </location>
</feature>